<gene>
    <name evidence="2" type="ORF">TTHERM_00930620</name>
</gene>
<dbReference type="InParanoid" id="Q24CH9"/>
<organism evidence="2 3">
    <name type="scientific">Tetrahymena thermophila (strain SB210)</name>
    <dbReference type="NCBI Taxonomy" id="312017"/>
    <lineage>
        <taxon>Eukaryota</taxon>
        <taxon>Sar</taxon>
        <taxon>Alveolata</taxon>
        <taxon>Ciliophora</taxon>
        <taxon>Intramacronucleata</taxon>
        <taxon>Oligohymenophorea</taxon>
        <taxon>Hymenostomatida</taxon>
        <taxon>Tetrahymenina</taxon>
        <taxon>Tetrahymenidae</taxon>
        <taxon>Tetrahymena</taxon>
    </lineage>
</organism>
<dbReference type="HOGENOM" id="CLU_1153690_0_0_1"/>
<dbReference type="Proteomes" id="UP000009168">
    <property type="component" value="Unassembled WGS sequence"/>
</dbReference>
<dbReference type="EMBL" id="GG662368">
    <property type="protein sequence ID" value="EAS05481.1"/>
    <property type="molecule type" value="Genomic_DNA"/>
</dbReference>
<dbReference type="GeneID" id="7843933"/>
<evidence type="ECO:0000313" key="3">
    <source>
        <dbReference type="Proteomes" id="UP000009168"/>
    </source>
</evidence>
<dbReference type="KEGG" id="tet:TTHERM_00930620"/>
<accession>Q24CH9</accession>
<proteinExistence type="predicted"/>
<protein>
    <submittedName>
        <fullName evidence="2">Uncharacterized protein</fullName>
    </submittedName>
</protein>
<sequence length="241" mass="27262">MSENKDLDENLLDSKQQKKKSVFYTFVIKYLCGCFSNNGQSNDEQTTETGGQQNQTDTPYKSILDPTSQLSFVNQGEEHNSRRITSCTESYESLQQSHNNNSTKSIIQDKVTQVYNQNIVTNNGQEHTQIVLNNNNHNLNNNENNNSSNNNTKTTITATTTSSVTQVYENNQIITMNEQTIIQQGQVDSFVNLTNNNNQNNTFSVNSNQTNTTAQQLTEAYENNLFTIIHEQLNTQLLIKA</sequence>
<dbReference type="RefSeq" id="XP_001025726.1">
    <property type="nucleotide sequence ID" value="XM_001025726.3"/>
</dbReference>
<keyword evidence="3" id="KW-1185">Reference proteome</keyword>
<evidence type="ECO:0000256" key="1">
    <source>
        <dbReference type="SAM" id="MobiDB-lite"/>
    </source>
</evidence>
<feature type="compositionally biased region" description="Low complexity" evidence="1">
    <location>
        <begin position="42"/>
        <end position="58"/>
    </location>
</feature>
<name>Q24CH9_TETTS</name>
<reference evidence="3" key="1">
    <citation type="journal article" date="2006" name="PLoS Biol.">
        <title>Macronuclear genome sequence of the ciliate Tetrahymena thermophila, a model eukaryote.</title>
        <authorList>
            <person name="Eisen J.A."/>
            <person name="Coyne R.S."/>
            <person name="Wu M."/>
            <person name="Wu D."/>
            <person name="Thiagarajan M."/>
            <person name="Wortman J.R."/>
            <person name="Badger J.H."/>
            <person name="Ren Q."/>
            <person name="Amedeo P."/>
            <person name="Jones K.M."/>
            <person name="Tallon L.J."/>
            <person name="Delcher A.L."/>
            <person name="Salzberg S.L."/>
            <person name="Silva J.C."/>
            <person name="Haas B.J."/>
            <person name="Majoros W.H."/>
            <person name="Farzad M."/>
            <person name="Carlton J.M."/>
            <person name="Smith R.K. Jr."/>
            <person name="Garg J."/>
            <person name="Pearlman R.E."/>
            <person name="Karrer K.M."/>
            <person name="Sun L."/>
            <person name="Manning G."/>
            <person name="Elde N.C."/>
            <person name="Turkewitz A.P."/>
            <person name="Asai D.J."/>
            <person name="Wilkes D.E."/>
            <person name="Wang Y."/>
            <person name="Cai H."/>
            <person name="Collins K."/>
            <person name="Stewart B.A."/>
            <person name="Lee S.R."/>
            <person name="Wilamowska K."/>
            <person name="Weinberg Z."/>
            <person name="Ruzzo W.L."/>
            <person name="Wloga D."/>
            <person name="Gaertig J."/>
            <person name="Frankel J."/>
            <person name="Tsao C.-C."/>
            <person name="Gorovsky M.A."/>
            <person name="Keeling P.J."/>
            <person name="Waller R.F."/>
            <person name="Patron N.J."/>
            <person name="Cherry J.M."/>
            <person name="Stover N.A."/>
            <person name="Krieger C.J."/>
            <person name="del Toro C."/>
            <person name="Ryder H.F."/>
            <person name="Williamson S.C."/>
            <person name="Barbeau R.A."/>
            <person name="Hamilton E.P."/>
            <person name="Orias E."/>
        </authorList>
    </citation>
    <scope>NUCLEOTIDE SEQUENCE [LARGE SCALE GENOMIC DNA]</scope>
    <source>
        <strain evidence="3">SB210</strain>
    </source>
</reference>
<dbReference type="AlphaFoldDB" id="Q24CH9"/>
<evidence type="ECO:0000313" key="2">
    <source>
        <dbReference type="EMBL" id="EAS05481.1"/>
    </source>
</evidence>
<feature type="region of interest" description="Disordered" evidence="1">
    <location>
        <begin position="41"/>
        <end position="61"/>
    </location>
</feature>